<dbReference type="RefSeq" id="WP_310278810.1">
    <property type="nucleotide sequence ID" value="NZ_JAVDXW010000002.1"/>
</dbReference>
<dbReference type="AlphaFoldDB" id="A0AAE4CSC8"/>
<protein>
    <submittedName>
        <fullName evidence="1">Uncharacterized protein</fullName>
    </submittedName>
</protein>
<proteinExistence type="predicted"/>
<accession>A0AAE4CSC8</accession>
<comment type="caution">
    <text evidence="1">The sequence shown here is derived from an EMBL/GenBank/DDBJ whole genome shotgun (WGS) entry which is preliminary data.</text>
</comment>
<dbReference type="Proteomes" id="UP001180845">
    <property type="component" value="Unassembled WGS sequence"/>
</dbReference>
<keyword evidence="2" id="KW-1185">Reference proteome</keyword>
<evidence type="ECO:0000313" key="2">
    <source>
        <dbReference type="Proteomes" id="UP001180845"/>
    </source>
</evidence>
<organism evidence="1 2">
    <name type="scientific">Haloactinomyces albus</name>
    <dbReference type="NCBI Taxonomy" id="1352928"/>
    <lineage>
        <taxon>Bacteria</taxon>
        <taxon>Bacillati</taxon>
        <taxon>Actinomycetota</taxon>
        <taxon>Actinomycetes</taxon>
        <taxon>Actinopolysporales</taxon>
        <taxon>Actinopolysporaceae</taxon>
        <taxon>Haloactinomyces</taxon>
    </lineage>
</organism>
<dbReference type="EMBL" id="JAVDXW010000002">
    <property type="protein sequence ID" value="MDR7304558.1"/>
    <property type="molecule type" value="Genomic_DNA"/>
</dbReference>
<name>A0AAE4CSC8_9ACTN</name>
<gene>
    <name evidence="1" type="ORF">JOF55_004802</name>
</gene>
<reference evidence="1" key="1">
    <citation type="submission" date="2023-07" db="EMBL/GenBank/DDBJ databases">
        <title>Sequencing the genomes of 1000 actinobacteria strains.</title>
        <authorList>
            <person name="Klenk H.-P."/>
        </authorList>
    </citation>
    <scope>NUCLEOTIDE SEQUENCE</scope>
    <source>
        <strain evidence="1">DSM 45977</strain>
    </source>
</reference>
<sequence length="95" mass="10281">MNDLLLIAKSMFSIPMLNSRMPRVFYHANGSPTSGSRSRTNGRFWPMSGKNGFAQSFAGATNGVVAKTGRNSEYQPITARLAADFQGFSTRGGET</sequence>
<evidence type="ECO:0000313" key="1">
    <source>
        <dbReference type="EMBL" id="MDR7304558.1"/>
    </source>
</evidence>